<dbReference type="PANTHER" id="PTHR11733">
    <property type="entry name" value="ZINC METALLOPROTEASE FAMILY M13 NEPRILYSIN-RELATED"/>
    <property type="match status" value="1"/>
</dbReference>
<sequence>MRSRRQSVASKGSSAGSRKASKSSSGSSRSSRSQSEGRRRSAAEPAVADQIRAESGTATVAMTTERTRMARRDSSGFRQSVLPSKQASSRSSVARLRYGTVDRSRLSTQDEVKYASGERHSILQALVDRKELIFKVLLFAGLFLAALAAVVFTLAVLSRWYTRPGTEQTTTARSYPLCETADCVAHAAALTVKDPSEAGTPCFDFGRFVCRAWNRRVAIAGSLTEQWLVPLWFQFDHVAAGNNSRFISIKPEPLTTLWRKLHGTLKAYAGFVEQFIKIIYDNGTASVPSSYLQFLRTESAEVQTKVLKWMSVAETDPHPMPVSGTLSELEEFAPKFTAEDWTSASSKVLGFNVGDHYIVYVSSNTLLSAMNVATKALSAQQLLYHTVWWFVQQIGALTSNSLFETTTFALGESSSLYEGLLCGIQVSITYNILLAYQHAVNFPADDRKLVEETLNTVHSETSKLVRSSQTLGQPQRDWIYLMLTNTQPVVWPLAKHFEPKDLPRLYGESVDSTRGFFGHWRSSHEGFAKQIGGPYRSAAAKFYRLDPTSLTFFEPVLKEVAVSTAAVQPPLFYGAGTEAMRYGGLGFAYADRLVRSMNARTLLHMAALSVTPMADLKDRLLEGMLCSDRNEKLKAFPYLPALALAYAAYNKTVNGTSEPRLKGLEQYTAQQVFFMTACLTLCEEDHAGNRHSPDCNAAARNFAPFAEAFHCPLGSPMNRRDKCSMLTS</sequence>
<dbReference type="GO" id="GO:0004222">
    <property type="term" value="F:metalloendopeptidase activity"/>
    <property type="evidence" value="ECO:0007669"/>
    <property type="project" value="InterPro"/>
</dbReference>
<evidence type="ECO:0000256" key="1">
    <source>
        <dbReference type="SAM" id="MobiDB-lite"/>
    </source>
</evidence>
<feature type="transmembrane region" description="Helical" evidence="2">
    <location>
        <begin position="136"/>
        <end position="161"/>
    </location>
</feature>
<feature type="domain" description="Peptidase M13 C-terminal" evidence="3">
    <location>
        <begin position="641"/>
        <end position="724"/>
    </location>
</feature>
<keyword evidence="2" id="KW-0812">Transmembrane</keyword>
<accession>A0A9D4SN72</accession>
<dbReference type="InterPro" id="IPR018497">
    <property type="entry name" value="Peptidase_M13_C"/>
</dbReference>
<evidence type="ECO:0000256" key="2">
    <source>
        <dbReference type="SAM" id="Phobius"/>
    </source>
</evidence>
<keyword evidence="2" id="KW-0472">Membrane</keyword>
<evidence type="ECO:0000259" key="3">
    <source>
        <dbReference type="Pfam" id="PF01431"/>
    </source>
</evidence>
<dbReference type="Gene3D" id="1.10.1380.10">
    <property type="entry name" value="Neutral endopeptidase , domain2"/>
    <property type="match status" value="1"/>
</dbReference>
<keyword evidence="2" id="KW-1133">Transmembrane helix</keyword>
<dbReference type="EMBL" id="JABSTV010001255">
    <property type="protein sequence ID" value="KAH7935386.1"/>
    <property type="molecule type" value="Genomic_DNA"/>
</dbReference>
<dbReference type="VEuPathDB" id="VectorBase:RSAN_042870"/>
<dbReference type="GO" id="GO:0016485">
    <property type="term" value="P:protein processing"/>
    <property type="evidence" value="ECO:0007669"/>
    <property type="project" value="TreeGrafter"/>
</dbReference>
<proteinExistence type="predicted"/>
<name>A0A9D4SN72_RHISA</name>
<dbReference type="GO" id="GO:0005886">
    <property type="term" value="C:plasma membrane"/>
    <property type="evidence" value="ECO:0007669"/>
    <property type="project" value="TreeGrafter"/>
</dbReference>
<feature type="compositionally biased region" description="Low complexity" evidence="1">
    <location>
        <begin position="7"/>
        <end position="34"/>
    </location>
</feature>
<dbReference type="Gene3D" id="3.40.390.10">
    <property type="entry name" value="Collagenase (Catalytic Domain)"/>
    <property type="match status" value="2"/>
</dbReference>
<keyword evidence="5" id="KW-1185">Reference proteome</keyword>
<comment type="caution">
    <text evidence="4">The sequence shown here is derived from an EMBL/GenBank/DDBJ whole genome shotgun (WGS) entry which is preliminary data.</text>
</comment>
<dbReference type="InterPro" id="IPR024079">
    <property type="entry name" value="MetalloPept_cat_dom_sf"/>
</dbReference>
<feature type="region of interest" description="Disordered" evidence="1">
    <location>
        <begin position="1"/>
        <end position="88"/>
    </location>
</feature>
<organism evidence="4 5">
    <name type="scientific">Rhipicephalus sanguineus</name>
    <name type="common">Brown dog tick</name>
    <name type="synonym">Ixodes sanguineus</name>
    <dbReference type="NCBI Taxonomy" id="34632"/>
    <lineage>
        <taxon>Eukaryota</taxon>
        <taxon>Metazoa</taxon>
        <taxon>Ecdysozoa</taxon>
        <taxon>Arthropoda</taxon>
        <taxon>Chelicerata</taxon>
        <taxon>Arachnida</taxon>
        <taxon>Acari</taxon>
        <taxon>Parasitiformes</taxon>
        <taxon>Ixodida</taxon>
        <taxon>Ixodoidea</taxon>
        <taxon>Ixodidae</taxon>
        <taxon>Rhipicephalinae</taxon>
        <taxon>Rhipicephalus</taxon>
        <taxon>Rhipicephalus</taxon>
    </lineage>
</organism>
<dbReference type="InterPro" id="IPR042089">
    <property type="entry name" value="Peptidase_M13_dom_2"/>
</dbReference>
<feature type="compositionally biased region" description="Polar residues" evidence="1">
    <location>
        <begin position="76"/>
        <end position="88"/>
    </location>
</feature>
<protein>
    <recommendedName>
        <fullName evidence="3">Peptidase M13 C-terminal domain-containing protein</fullName>
    </recommendedName>
</protein>
<evidence type="ECO:0000313" key="4">
    <source>
        <dbReference type="EMBL" id="KAH7935386.1"/>
    </source>
</evidence>
<evidence type="ECO:0000313" key="5">
    <source>
        <dbReference type="Proteomes" id="UP000821837"/>
    </source>
</evidence>
<dbReference type="VEuPathDB" id="VectorBase:RSAN_040596"/>
<gene>
    <name evidence="4" type="ORF">HPB52_006885</name>
</gene>
<dbReference type="PANTHER" id="PTHR11733:SF241">
    <property type="entry name" value="GH26575P-RELATED"/>
    <property type="match status" value="1"/>
</dbReference>
<feature type="compositionally biased region" description="Basic and acidic residues" evidence="1">
    <location>
        <begin position="65"/>
        <end position="75"/>
    </location>
</feature>
<dbReference type="AlphaFoldDB" id="A0A9D4SN72"/>
<reference evidence="4" key="2">
    <citation type="submission" date="2021-09" db="EMBL/GenBank/DDBJ databases">
        <authorList>
            <person name="Jia N."/>
            <person name="Wang J."/>
            <person name="Shi W."/>
            <person name="Du L."/>
            <person name="Sun Y."/>
            <person name="Zhan W."/>
            <person name="Jiang J."/>
            <person name="Wang Q."/>
            <person name="Zhang B."/>
            <person name="Ji P."/>
            <person name="Sakyi L.B."/>
            <person name="Cui X."/>
            <person name="Yuan T."/>
            <person name="Jiang B."/>
            <person name="Yang W."/>
            <person name="Lam T.T.-Y."/>
            <person name="Chang Q."/>
            <person name="Ding S."/>
            <person name="Wang X."/>
            <person name="Zhu J."/>
            <person name="Ruan X."/>
            <person name="Zhao L."/>
            <person name="Wei J."/>
            <person name="Que T."/>
            <person name="Du C."/>
            <person name="Cheng J."/>
            <person name="Dai P."/>
            <person name="Han X."/>
            <person name="Huang E."/>
            <person name="Gao Y."/>
            <person name="Liu J."/>
            <person name="Shao H."/>
            <person name="Ye R."/>
            <person name="Li L."/>
            <person name="Wei W."/>
            <person name="Wang X."/>
            <person name="Wang C."/>
            <person name="Huo Q."/>
            <person name="Li W."/>
            <person name="Guo W."/>
            <person name="Chen H."/>
            <person name="Chen S."/>
            <person name="Zhou L."/>
            <person name="Zhou L."/>
            <person name="Ni X."/>
            <person name="Tian J."/>
            <person name="Zhou Y."/>
            <person name="Sheng Y."/>
            <person name="Liu T."/>
            <person name="Pan Y."/>
            <person name="Xia L."/>
            <person name="Li J."/>
            <person name="Zhao F."/>
            <person name="Cao W."/>
        </authorList>
    </citation>
    <scope>NUCLEOTIDE SEQUENCE</scope>
    <source>
        <strain evidence="4">Rsan-2018</strain>
        <tissue evidence="4">Larvae</tissue>
    </source>
</reference>
<dbReference type="InterPro" id="IPR000718">
    <property type="entry name" value="Peptidase_M13"/>
</dbReference>
<dbReference type="PROSITE" id="PS51885">
    <property type="entry name" value="NEPRILYSIN"/>
    <property type="match status" value="1"/>
</dbReference>
<dbReference type="Proteomes" id="UP000821837">
    <property type="component" value="Unassembled WGS sequence"/>
</dbReference>
<reference evidence="4" key="1">
    <citation type="journal article" date="2020" name="Cell">
        <title>Large-Scale Comparative Analyses of Tick Genomes Elucidate Their Genetic Diversity and Vector Capacities.</title>
        <authorList>
            <consortium name="Tick Genome and Microbiome Consortium (TIGMIC)"/>
            <person name="Jia N."/>
            <person name="Wang J."/>
            <person name="Shi W."/>
            <person name="Du L."/>
            <person name="Sun Y."/>
            <person name="Zhan W."/>
            <person name="Jiang J.F."/>
            <person name="Wang Q."/>
            <person name="Zhang B."/>
            <person name="Ji P."/>
            <person name="Bell-Sakyi L."/>
            <person name="Cui X.M."/>
            <person name="Yuan T.T."/>
            <person name="Jiang B.G."/>
            <person name="Yang W.F."/>
            <person name="Lam T.T."/>
            <person name="Chang Q.C."/>
            <person name="Ding S.J."/>
            <person name="Wang X.J."/>
            <person name="Zhu J.G."/>
            <person name="Ruan X.D."/>
            <person name="Zhao L."/>
            <person name="Wei J.T."/>
            <person name="Ye R.Z."/>
            <person name="Que T.C."/>
            <person name="Du C.H."/>
            <person name="Zhou Y.H."/>
            <person name="Cheng J.X."/>
            <person name="Dai P.F."/>
            <person name="Guo W.B."/>
            <person name="Han X.H."/>
            <person name="Huang E.J."/>
            <person name="Li L.F."/>
            <person name="Wei W."/>
            <person name="Gao Y.C."/>
            <person name="Liu J.Z."/>
            <person name="Shao H.Z."/>
            <person name="Wang X."/>
            <person name="Wang C.C."/>
            <person name="Yang T.C."/>
            <person name="Huo Q.B."/>
            <person name="Li W."/>
            <person name="Chen H.Y."/>
            <person name="Chen S.E."/>
            <person name="Zhou L.G."/>
            <person name="Ni X.B."/>
            <person name="Tian J.H."/>
            <person name="Sheng Y."/>
            <person name="Liu T."/>
            <person name="Pan Y.S."/>
            <person name="Xia L.Y."/>
            <person name="Li J."/>
            <person name="Zhao F."/>
            <person name="Cao W.C."/>
        </authorList>
    </citation>
    <scope>NUCLEOTIDE SEQUENCE</scope>
    <source>
        <strain evidence="4">Rsan-2018</strain>
    </source>
</reference>
<dbReference type="SUPFAM" id="SSF55486">
    <property type="entry name" value="Metalloproteases ('zincins'), catalytic domain"/>
    <property type="match status" value="1"/>
</dbReference>
<dbReference type="Pfam" id="PF01431">
    <property type="entry name" value="Peptidase_M13"/>
    <property type="match status" value="1"/>
</dbReference>